<dbReference type="SMART" id="SM00020">
    <property type="entry name" value="Tryp_SPc"/>
    <property type="match status" value="1"/>
</dbReference>
<evidence type="ECO:0000256" key="3">
    <source>
        <dbReference type="ARBA" id="ARBA00022801"/>
    </source>
</evidence>
<feature type="chain" id="PRO_5043318081" evidence="6">
    <location>
        <begin position="20"/>
        <end position="277"/>
    </location>
</feature>
<reference evidence="8 9" key="1">
    <citation type="journal article" date="2024" name="BMC Genomics">
        <title>De novo assembly and annotation of Popillia japonica's genome with initial clues to its potential as an invasive pest.</title>
        <authorList>
            <person name="Cucini C."/>
            <person name="Boschi S."/>
            <person name="Funari R."/>
            <person name="Cardaioli E."/>
            <person name="Iannotti N."/>
            <person name="Marturano G."/>
            <person name="Paoli F."/>
            <person name="Bruttini M."/>
            <person name="Carapelli A."/>
            <person name="Frati F."/>
            <person name="Nardi F."/>
        </authorList>
    </citation>
    <scope>NUCLEOTIDE SEQUENCE [LARGE SCALE GENOMIC DNA]</scope>
    <source>
        <strain evidence="8">DMR45628</strain>
    </source>
</reference>
<name>A0AAW1LSK2_POPJA</name>
<dbReference type="EMBL" id="JASPKY010000107">
    <property type="protein sequence ID" value="KAK9736893.1"/>
    <property type="molecule type" value="Genomic_DNA"/>
</dbReference>
<keyword evidence="5" id="KW-1015">Disulfide bond</keyword>
<dbReference type="PROSITE" id="PS50240">
    <property type="entry name" value="TRYPSIN_DOM"/>
    <property type="match status" value="1"/>
</dbReference>
<evidence type="ECO:0000256" key="4">
    <source>
        <dbReference type="ARBA" id="ARBA00022825"/>
    </source>
</evidence>
<dbReference type="PANTHER" id="PTHR24276:SF91">
    <property type="entry name" value="AT26814P-RELATED"/>
    <property type="match status" value="1"/>
</dbReference>
<keyword evidence="3" id="KW-0378">Hydrolase</keyword>
<dbReference type="GO" id="GO:0004252">
    <property type="term" value="F:serine-type endopeptidase activity"/>
    <property type="evidence" value="ECO:0007669"/>
    <property type="project" value="InterPro"/>
</dbReference>
<dbReference type="InterPro" id="IPR009003">
    <property type="entry name" value="Peptidase_S1_PA"/>
</dbReference>
<dbReference type="GO" id="GO:0006508">
    <property type="term" value="P:proteolysis"/>
    <property type="evidence" value="ECO:0007669"/>
    <property type="project" value="UniProtKB-KW"/>
</dbReference>
<evidence type="ECO:0000256" key="5">
    <source>
        <dbReference type="ARBA" id="ARBA00023157"/>
    </source>
</evidence>
<dbReference type="InterPro" id="IPR043504">
    <property type="entry name" value="Peptidase_S1_PA_chymotrypsin"/>
</dbReference>
<evidence type="ECO:0000256" key="1">
    <source>
        <dbReference type="ARBA" id="ARBA00007664"/>
    </source>
</evidence>
<evidence type="ECO:0000259" key="7">
    <source>
        <dbReference type="PROSITE" id="PS50240"/>
    </source>
</evidence>
<dbReference type="PRINTS" id="PR00722">
    <property type="entry name" value="CHYMOTRYPSIN"/>
</dbReference>
<gene>
    <name evidence="8" type="ORF">QE152_g11175</name>
</gene>
<evidence type="ECO:0000256" key="2">
    <source>
        <dbReference type="ARBA" id="ARBA00022670"/>
    </source>
</evidence>
<dbReference type="SUPFAM" id="SSF50494">
    <property type="entry name" value="Trypsin-like serine proteases"/>
    <property type="match status" value="1"/>
</dbReference>
<dbReference type="AlphaFoldDB" id="A0AAW1LSK2"/>
<dbReference type="Gene3D" id="2.40.10.10">
    <property type="entry name" value="Trypsin-like serine proteases"/>
    <property type="match status" value="2"/>
</dbReference>
<dbReference type="InterPro" id="IPR001254">
    <property type="entry name" value="Trypsin_dom"/>
</dbReference>
<organism evidence="8 9">
    <name type="scientific">Popillia japonica</name>
    <name type="common">Japanese beetle</name>
    <dbReference type="NCBI Taxonomy" id="7064"/>
    <lineage>
        <taxon>Eukaryota</taxon>
        <taxon>Metazoa</taxon>
        <taxon>Ecdysozoa</taxon>
        <taxon>Arthropoda</taxon>
        <taxon>Hexapoda</taxon>
        <taxon>Insecta</taxon>
        <taxon>Pterygota</taxon>
        <taxon>Neoptera</taxon>
        <taxon>Endopterygota</taxon>
        <taxon>Coleoptera</taxon>
        <taxon>Polyphaga</taxon>
        <taxon>Scarabaeiformia</taxon>
        <taxon>Scarabaeidae</taxon>
        <taxon>Rutelinae</taxon>
        <taxon>Popillia</taxon>
    </lineage>
</organism>
<dbReference type="PANTHER" id="PTHR24276">
    <property type="entry name" value="POLYSERASE-RELATED"/>
    <property type="match status" value="1"/>
</dbReference>
<sequence length="277" mass="30322">MAVLKLLVYLSTLLLVVRADDDQSDVPGVMPTDAPEDEEAKSEPVLSAEEAPFLVSLTHNGYQYCSAACIDKQWILTSAHCIKSEWSDTTTIFFGTTECNVSQTSRTIARSVEHPIEPVKPESTTFNASSETLNNIALIELNEPIEPSKSIDIIEIEKSDGSFVKSISSCFGYGKLCEDENDTIDARHVAFTIAKVDGEDENDTIDARHVAFTIAKVDDYVIFRDGDLAGPNIPCKCDSGGPVVLNKKLIAITVCGQQCQHTQLTNTILRVTPFVFK</sequence>
<keyword evidence="2" id="KW-0645">Protease</keyword>
<protein>
    <submittedName>
        <fullName evidence="8">Trypsin</fullName>
    </submittedName>
</protein>
<accession>A0AAW1LSK2</accession>
<dbReference type="Pfam" id="PF00089">
    <property type="entry name" value="Trypsin"/>
    <property type="match status" value="1"/>
</dbReference>
<dbReference type="Proteomes" id="UP001458880">
    <property type="component" value="Unassembled WGS sequence"/>
</dbReference>
<dbReference type="InterPro" id="IPR050430">
    <property type="entry name" value="Peptidase_S1"/>
</dbReference>
<proteinExistence type="inferred from homology"/>
<keyword evidence="9" id="KW-1185">Reference proteome</keyword>
<evidence type="ECO:0000313" key="9">
    <source>
        <dbReference type="Proteomes" id="UP001458880"/>
    </source>
</evidence>
<feature type="domain" description="Peptidase S1" evidence="7">
    <location>
        <begin position="26"/>
        <end position="277"/>
    </location>
</feature>
<comment type="similarity">
    <text evidence="1">Belongs to the peptidase S1 family.</text>
</comment>
<evidence type="ECO:0000256" key="6">
    <source>
        <dbReference type="SAM" id="SignalP"/>
    </source>
</evidence>
<evidence type="ECO:0000313" key="8">
    <source>
        <dbReference type="EMBL" id="KAK9736893.1"/>
    </source>
</evidence>
<dbReference type="InterPro" id="IPR001314">
    <property type="entry name" value="Peptidase_S1A"/>
</dbReference>
<comment type="caution">
    <text evidence="8">The sequence shown here is derived from an EMBL/GenBank/DDBJ whole genome shotgun (WGS) entry which is preliminary data.</text>
</comment>
<keyword evidence="6" id="KW-0732">Signal</keyword>
<feature type="signal peptide" evidence="6">
    <location>
        <begin position="1"/>
        <end position="19"/>
    </location>
</feature>
<keyword evidence="4" id="KW-0720">Serine protease</keyword>